<dbReference type="AlphaFoldDB" id="A0AAN4HAZ0"/>
<gene>
    <name evidence="2" type="ORF">BTCBT_007412</name>
</gene>
<reference evidence="2 3" key="1">
    <citation type="journal article" date="2013" name="Genome Announc.">
        <title>Draft Genome Sequence of Bacillus thuringiensis var. thuringiensis Strain T01-328, a Brazilian Isolate That Produces a Soluble Pesticide Protein, Cry1Ia.</title>
        <authorList>
            <person name="Varani A.M."/>
            <person name="Lemos M.V."/>
            <person name="Fernandes C.C."/>
            <person name="Lemos E.G."/>
            <person name="Alves E.C."/>
            <person name="Desiderio J.A."/>
        </authorList>
    </citation>
    <scope>NUCLEOTIDE SEQUENCE [LARGE SCALE GENOMIC DNA]</scope>
    <source>
        <strain evidence="2 3">T01-328</strain>
    </source>
</reference>
<organism evidence="2 3">
    <name type="scientific">Bacillus thuringiensis T01-328</name>
    <dbReference type="NCBI Taxonomy" id="1324966"/>
    <lineage>
        <taxon>Bacteria</taxon>
        <taxon>Bacillati</taxon>
        <taxon>Bacillota</taxon>
        <taxon>Bacilli</taxon>
        <taxon>Bacillales</taxon>
        <taxon>Bacillaceae</taxon>
        <taxon>Bacillus</taxon>
        <taxon>Bacillus cereus group</taxon>
    </lineage>
</organism>
<feature type="transmembrane region" description="Helical" evidence="1">
    <location>
        <begin position="60"/>
        <end position="82"/>
    </location>
</feature>
<evidence type="ECO:0000313" key="3">
    <source>
        <dbReference type="Proteomes" id="UP000013487"/>
    </source>
</evidence>
<keyword evidence="1" id="KW-0472">Membrane</keyword>
<evidence type="ECO:0000313" key="2">
    <source>
        <dbReference type="EMBL" id="ERH96444.1"/>
    </source>
</evidence>
<name>A0AAN4HAZ0_BACTU</name>
<evidence type="ECO:0000256" key="1">
    <source>
        <dbReference type="SAM" id="Phobius"/>
    </source>
</evidence>
<dbReference type="Proteomes" id="UP000013487">
    <property type="component" value="Unassembled WGS sequence"/>
</dbReference>
<dbReference type="EMBL" id="ARXZ02000096">
    <property type="protein sequence ID" value="ERH96444.1"/>
    <property type="molecule type" value="Genomic_DNA"/>
</dbReference>
<accession>A0AAN4HAZ0</accession>
<keyword evidence="1" id="KW-1133">Transmembrane helix</keyword>
<keyword evidence="1" id="KW-0812">Transmembrane</keyword>
<protein>
    <submittedName>
        <fullName evidence="2">Uncharacterized protein</fullName>
    </submittedName>
</protein>
<proteinExistence type="predicted"/>
<sequence length="84" mass="10084">MLFKIFIATCLFSFLFSIFIVTYCEEFLKGERSFLGFISHSIWLFEDGELENSKTLWNKILLLSEILSISFYLHISILYYLCFW</sequence>
<comment type="caution">
    <text evidence="2">The sequence shown here is derived from an EMBL/GenBank/DDBJ whole genome shotgun (WGS) entry which is preliminary data.</text>
</comment>